<sequence length="180" mass="19841">MTKSPLPLTVADLTPFTRALAKELGANAPSHLSLMNMLARAAGFQNVQHMRASQAAQKRLDRPQAATQADSRTVERCLHQFDKGGRLIQWPAKRAIQTLALWALWARLPAEVEMDEKTINAHLNAAHLFNDPATLRRTMISCTLLTRNRDGSGYRRIEQAPPVEAKALIAALGARMALVS</sequence>
<dbReference type="RefSeq" id="WP_058319212.1">
    <property type="nucleotide sequence ID" value="NZ_CYSF01000012.1"/>
</dbReference>
<name>A0A0P1GR09_9RHOB</name>
<dbReference type="AlphaFoldDB" id="A0A0P1GR09"/>
<dbReference type="Pfam" id="PF09860">
    <property type="entry name" value="DUF2087"/>
    <property type="match status" value="1"/>
</dbReference>
<feature type="domain" description="DUF2087" evidence="1">
    <location>
        <begin position="86"/>
        <end position="156"/>
    </location>
</feature>
<protein>
    <recommendedName>
        <fullName evidence="1">DUF2087 domain-containing protein</fullName>
    </recommendedName>
</protein>
<evidence type="ECO:0000313" key="2">
    <source>
        <dbReference type="EMBL" id="CUH85134.1"/>
    </source>
</evidence>
<evidence type="ECO:0000259" key="1">
    <source>
        <dbReference type="Pfam" id="PF09860"/>
    </source>
</evidence>
<reference evidence="2 3" key="1">
    <citation type="submission" date="2015-09" db="EMBL/GenBank/DDBJ databases">
        <authorList>
            <consortium name="Swine Surveillance"/>
        </authorList>
    </citation>
    <scope>NUCLEOTIDE SEQUENCE [LARGE SCALE GENOMIC DNA]</scope>
    <source>
        <strain evidence="2 3">CECT 8383</strain>
    </source>
</reference>
<gene>
    <name evidence="2" type="ORF">TM5383_02362</name>
</gene>
<keyword evidence="3" id="KW-1185">Reference proteome</keyword>
<dbReference type="Proteomes" id="UP000051681">
    <property type="component" value="Unassembled WGS sequence"/>
</dbReference>
<evidence type="ECO:0000313" key="3">
    <source>
        <dbReference type="Proteomes" id="UP000051681"/>
    </source>
</evidence>
<dbReference type="InterPro" id="IPR018656">
    <property type="entry name" value="DUF2087"/>
</dbReference>
<dbReference type="OrthoDB" id="6867569at2"/>
<proteinExistence type="predicted"/>
<dbReference type="EMBL" id="CYSF01000012">
    <property type="protein sequence ID" value="CUH85134.1"/>
    <property type="molecule type" value="Genomic_DNA"/>
</dbReference>
<organism evidence="2 3">
    <name type="scientific">Thalassovita mediterranea</name>
    <dbReference type="NCBI Taxonomy" id="340021"/>
    <lineage>
        <taxon>Bacteria</taxon>
        <taxon>Pseudomonadati</taxon>
        <taxon>Pseudomonadota</taxon>
        <taxon>Alphaproteobacteria</taxon>
        <taxon>Rhodobacterales</taxon>
        <taxon>Roseobacteraceae</taxon>
        <taxon>Thalassovita</taxon>
    </lineage>
</organism>
<accession>A0A0P1GR09</accession>